<dbReference type="CDD" id="cd01029">
    <property type="entry name" value="TOPRIM_primases"/>
    <property type="match status" value="1"/>
</dbReference>
<dbReference type="HOGENOM" id="CLU_034830_1_0_5"/>
<reference evidence="2 3" key="1">
    <citation type="journal article" date="2011" name="BMC Genomics">
        <title>Genomic insights into an obligate epibiotic bacterial predator: Micavibrio aeruginosavorus ARL-13.</title>
        <authorList>
            <person name="Wang Z."/>
            <person name="Kadouri D."/>
            <person name="Wu M."/>
        </authorList>
    </citation>
    <scope>NUCLEOTIDE SEQUENCE [LARGE SCALE GENOMIC DNA]</scope>
    <source>
        <strain evidence="2 3">ARL-13</strain>
    </source>
</reference>
<evidence type="ECO:0000259" key="1">
    <source>
        <dbReference type="Pfam" id="PF13362"/>
    </source>
</evidence>
<gene>
    <name evidence="2" type="ordered locus">MICA_2174</name>
</gene>
<evidence type="ECO:0000313" key="2">
    <source>
        <dbReference type="EMBL" id="AEP10480.1"/>
    </source>
</evidence>
<name>G2KRX2_MICAA</name>
<dbReference type="Proteomes" id="UP000009286">
    <property type="component" value="Chromosome"/>
</dbReference>
<dbReference type="InterPro" id="IPR034154">
    <property type="entry name" value="TOPRIM_DnaG/twinkle"/>
</dbReference>
<sequence>MHAANNMQNFEEAMRFQGLVCKEPIVADGKVHRFHVSGDKPGKNNGWYVFYGEVGVYGSWRTGEKFTWYSKGSRVSDQIREHLKAQIDKARSDYKVDRYKDHITVAELSQRKWFSASPVNPQHPYLTTKQVGTHNLRQIKNHLLVPLMDFHGMLWNFQTIYANGEKRFESGGRVSGLYCPIGLDTMNSFSRLVICEGWATGASLHEVLGDFVLCAMNAGNLVKVAQGARERFPDAKIIIAADNDRHTPGNPGLTQALKAAQQVDATVMMPKFPEGVDGTDYNDAVKLGWKGE</sequence>
<dbReference type="eggNOG" id="COG4643">
    <property type="taxonomic scope" value="Bacteria"/>
</dbReference>
<feature type="domain" description="Toprim" evidence="1">
    <location>
        <begin position="192"/>
        <end position="285"/>
    </location>
</feature>
<dbReference type="EMBL" id="CP002382">
    <property type="protein sequence ID" value="AEP10480.1"/>
    <property type="molecule type" value="Genomic_DNA"/>
</dbReference>
<accession>G2KRX2</accession>
<protein>
    <recommendedName>
        <fullName evidence="1">Toprim domain-containing protein</fullName>
    </recommendedName>
</protein>
<dbReference type="Pfam" id="PF13362">
    <property type="entry name" value="Toprim_3"/>
    <property type="match status" value="1"/>
</dbReference>
<organism evidence="2 3">
    <name type="scientific">Micavibrio aeruginosavorus (strain ARL-13)</name>
    <dbReference type="NCBI Taxonomy" id="856793"/>
    <lineage>
        <taxon>Bacteria</taxon>
        <taxon>Pseudomonadati</taxon>
        <taxon>Bdellovibrionota</taxon>
        <taxon>Bdellovibrionia</taxon>
        <taxon>Bdellovibrionales</taxon>
        <taxon>Pseudobdellovibrionaceae</taxon>
        <taxon>Micavibrio</taxon>
    </lineage>
</organism>
<keyword evidence="3" id="KW-1185">Reference proteome</keyword>
<evidence type="ECO:0000313" key="3">
    <source>
        <dbReference type="Proteomes" id="UP000009286"/>
    </source>
</evidence>
<dbReference type="KEGG" id="mai:MICA_2174"/>
<dbReference type="InterPro" id="IPR006171">
    <property type="entry name" value="TOPRIM_dom"/>
</dbReference>
<dbReference type="AlphaFoldDB" id="G2KRX2"/>
<dbReference type="STRING" id="856793.MICA_2174"/>
<proteinExistence type="predicted"/>